<dbReference type="AlphaFoldDB" id="A0A644ZXW3"/>
<name>A0A644ZXW3_9ZZZZ</name>
<reference evidence="2" key="1">
    <citation type="submission" date="2019-08" db="EMBL/GenBank/DDBJ databases">
        <authorList>
            <person name="Kucharzyk K."/>
            <person name="Murdoch R.W."/>
            <person name="Higgins S."/>
            <person name="Loffler F."/>
        </authorList>
    </citation>
    <scope>NUCLEOTIDE SEQUENCE</scope>
</reference>
<accession>A0A644ZXW3</accession>
<sequence length="172" mass="19682">MRKRGRFGVVVAEGNVIELHVSAQANRFRSAGFHAFEREHFRDTLNADPQMRPERERPAHDQQSVHDERNILNGRNHSARRQHGLHLEAHRADIQHGDRRKIQQQHGERVDHVGKNVGADNVFGHLSRGVCSPAMLEFLFIERADHADTAEALPHDFVLQVDELIRVLPELA</sequence>
<organism evidence="2">
    <name type="scientific">bioreactor metagenome</name>
    <dbReference type="NCBI Taxonomy" id="1076179"/>
    <lineage>
        <taxon>unclassified sequences</taxon>
        <taxon>metagenomes</taxon>
        <taxon>ecological metagenomes</taxon>
    </lineage>
</organism>
<proteinExistence type="predicted"/>
<evidence type="ECO:0000313" key="2">
    <source>
        <dbReference type="EMBL" id="MPM45597.1"/>
    </source>
</evidence>
<dbReference type="EMBL" id="VSSQ01010938">
    <property type="protein sequence ID" value="MPM45597.1"/>
    <property type="molecule type" value="Genomic_DNA"/>
</dbReference>
<gene>
    <name evidence="2" type="ORF">SDC9_92285</name>
</gene>
<comment type="caution">
    <text evidence="2">The sequence shown here is derived from an EMBL/GenBank/DDBJ whole genome shotgun (WGS) entry which is preliminary data.</text>
</comment>
<feature type="region of interest" description="Disordered" evidence="1">
    <location>
        <begin position="44"/>
        <end position="64"/>
    </location>
</feature>
<protein>
    <submittedName>
        <fullName evidence="2">Uncharacterized protein</fullName>
    </submittedName>
</protein>
<evidence type="ECO:0000256" key="1">
    <source>
        <dbReference type="SAM" id="MobiDB-lite"/>
    </source>
</evidence>